<evidence type="ECO:0000256" key="1">
    <source>
        <dbReference type="SAM" id="MobiDB-lite"/>
    </source>
</evidence>
<dbReference type="RefSeq" id="WP_139448783.1">
    <property type="nucleotide sequence ID" value="NZ_SMDR01000002.1"/>
</dbReference>
<evidence type="ECO:0000256" key="2">
    <source>
        <dbReference type="SAM" id="SignalP"/>
    </source>
</evidence>
<sequence>MKLQNMGLAVLGLAALLASAACTRDGQGGQAVPASAPASAAAAEKATDSTPRADRAMVREARRDANAEAEAVHNAARVTAAAADVDNLRSRIEARRKELREQAARQRPEPGAP</sequence>
<comment type="caution">
    <text evidence="3">The sequence shown here is derived from an EMBL/GenBank/DDBJ whole genome shotgun (WGS) entry which is preliminary data.</text>
</comment>
<feature type="compositionally biased region" description="Low complexity" evidence="1">
    <location>
        <begin position="31"/>
        <end position="43"/>
    </location>
</feature>
<gene>
    <name evidence="3" type="ORF">E1B00_11285</name>
</gene>
<dbReference type="AlphaFoldDB" id="A0A5C4RSG3"/>
<keyword evidence="4" id="KW-1185">Reference proteome</keyword>
<name>A0A5C4RSG3_9GAMM</name>
<keyword evidence="2" id="KW-0732">Signal</keyword>
<proteinExistence type="predicted"/>
<feature type="chain" id="PRO_5023100776" description="DUF4398 domain-containing protein" evidence="2">
    <location>
        <begin position="21"/>
        <end position="113"/>
    </location>
</feature>
<evidence type="ECO:0000313" key="4">
    <source>
        <dbReference type="Proteomes" id="UP000305760"/>
    </source>
</evidence>
<feature type="region of interest" description="Disordered" evidence="1">
    <location>
        <begin position="25"/>
        <end position="53"/>
    </location>
</feature>
<feature type="region of interest" description="Disordered" evidence="1">
    <location>
        <begin position="94"/>
        <end position="113"/>
    </location>
</feature>
<evidence type="ECO:0000313" key="3">
    <source>
        <dbReference type="EMBL" id="TNJ33904.1"/>
    </source>
</evidence>
<organism evidence="3 4">
    <name type="scientific">Arenimonas terrae</name>
    <dbReference type="NCBI Taxonomy" id="2546226"/>
    <lineage>
        <taxon>Bacteria</taxon>
        <taxon>Pseudomonadati</taxon>
        <taxon>Pseudomonadota</taxon>
        <taxon>Gammaproteobacteria</taxon>
        <taxon>Lysobacterales</taxon>
        <taxon>Lysobacteraceae</taxon>
        <taxon>Arenimonas</taxon>
    </lineage>
</organism>
<feature type="signal peptide" evidence="2">
    <location>
        <begin position="1"/>
        <end position="20"/>
    </location>
</feature>
<protein>
    <recommendedName>
        <fullName evidence="5">DUF4398 domain-containing protein</fullName>
    </recommendedName>
</protein>
<reference evidence="3 4" key="1">
    <citation type="submission" date="2019-03" db="EMBL/GenBank/DDBJ databases">
        <title>Arenimonas daejeonensis sp. nov., isolated from compost.</title>
        <authorList>
            <person name="Jeon C.O."/>
        </authorList>
    </citation>
    <scope>NUCLEOTIDE SEQUENCE [LARGE SCALE GENOMIC DNA]</scope>
    <source>
        <strain evidence="3 4">R29</strain>
    </source>
</reference>
<evidence type="ECO:0008006" key="5">
    <source>
        <dbReference type="Google" id="ProtNLM"/>
    </source>
</evidence>
<dbReference type="EMBL" id="SMDR01000002">
    <property type="protein sequence ID" value="TNJ33904.1"/>
    <property type="molecule type" value="Genomic_DNA"/>
</dbReference>
<accession>A0A5C4RSG3</accession>
<dbReference type="PROSITE" id="PS51257">
    <property type="entry name" value="PROKAR_LIPOPROTEIN"/>
    <property type="match status" value="1"/>
</dbReference>
<dbReference type="Proteomes" id="UP000305760">
    <property type="component" value="Unassembled WGS sequence"/>
</dbReference>